<protein>
    <submittedName>
        <fullName evidence="8">Transcription intermediary factor 1-alpha</fullName>
    </submittedName>
</protein>
<feature type="domain" description="PHD-type" evidence="6">
    <location>
        <begin position="985"/>
        <end position="1033"/>
    </location>
</feature>
<keyword evidence="2 4" id="KW-0863">Zinc-finger</keyword>
<feature type="compositionally biased region" description="Basic and acidic residues" evidence="5">
    <location>
        <begin position="915"/>
        <end position="924"/>
    </location>
</feature>
<dbReference type="GO" id="GO:0061630">
    <property type="term" value="F:ubiquitin protein ligase activity"/>
    <property type="evidence" value="ECO:0007669"/>
    <property type="project" value="TreeGrafter"/>
</dbReference>
<evidence type="ECO:0000259" key="7">
    <source>
        <dbReference type="PROSITE" id="PS50089"/>
    </source>
</evidence>
<reference evidence="8 9" key="1">
    <citation type="submission" date="2015-12" db="EMBL/GenBank/DDBJ databases">
        <title>The genome of Folsomia candida.</title>
        <authorList>
            <person name="Faddeeva A."/>
            <person name="Derks M.F."/>
            <person name="Anvar Y."/>
            <person name="Smit S."/>
            <person name="Van Straalen N."/>
            <person name="Roelofs D."/>
        </authorList>
    </citation>
    <scope>NUCLEOTIDE SEQUENCE [LARGE SCALE GENOMIC DNA]</scope>
    <source>
        <strain evidence="8 9">VU population</strain>
        <tissue evidence="8">Whole body</tissue>
    </source>
</reference>
<evidence type="ECO:0000256" key="1">
    <source>
        <dbReference type="ARBA" id="ARBA00022723"/>
    </source>
</evidence>
<dbReference type="PROSITE" id="PS01359">
    <property type="entry name" value="ZF_PHD_1"/>
    <property type="match status" value="1"/>
</dbReference>
<feature type="compositionally biased region" description="Polar residues" evidence="5">
    <location>
        <begin position="899"/>
        <end position="910"/>
    </location>
</feature>
<dbReference type="PROSITE" id="PS50016">
    <property type="entry name" value="ZF_PHD_2"/>
    <property type="match status" value="1"/>
</dbReference>
<dbReference type="Gene3D" id="3.30.160.60">
    <property type="entry name" value="Classic Zinc Finger"/>
    <property type="match status" value="1"/>
</dbReference>
<dbReference type="PANTHER" id="PTHR25462:SF296">
    <property type="entry name" value="MEIOTIC P26, ISOFORM F"/>
    <property type="match status" value="1"/>
</dbReference>
<feature type="compositionally biased region" description="Polar residues" evidence="5">
    <location>
        <begin position="769"/>
        <end position="778"/>
    </location>
</feature>
<feature type="compositionally biased region" description="Acidic residues" evidence="5">
    <location>
        <begin position="811"/>
        <end position="830"/>
    </location>
</feature>
<dbReference type="GO" id="GO:0008270">
    <property type="term" value="F:zinc ion binding"/>
    <property type="evidence" value="ECO:0007669"/>
    <property type="project" value="UniProtKB-KW"/>
</dbReference>
<dbReference type="InterPro" id="IPR019786">
    <property type="entry name" value="Zinc_finger_PHD-type_CS"/>
</dbReference>
<comment type="caution">
    <text evidence="8">The sequence shown here is derived from an EMBL/GenBank/DDBJ whole genome shotgun (WGS) entry which is preliminary data.</text>
</comment>
<evidence type="ECO:0000256" key="5">
    <source>
        <dbReference type="SAM" id="MobiDB-lite"/>
    </source>
</evidence>
<feature type="region of interest" description="Disordered" evidence="5">
    <location>
        <begin position="566"/>
        <end position="608"/>
    </location>
</feature>
<dbReference type="InterPro" id="IPR013083">
    <property type="entry name" value="Znf_RING/FYVE/PHD"/>
</dbReference>
<feature type="region of interest" description="Disordered" evidence="5">
    <location>
        <begin position="685"/>
        <end position="858"/>
    </location>
</feature>
<dbReference type="SMART" id="SM00249">
    <property type="entry name" value="PHD"/>
    <property type="match status" value="1"/>
</dbReference>
<feature type="compositionally biased region" description="Low complexity" evidence="5">
    <location>
        <begin position="840"/>
        <end position="849"/>
    </location>
</feature>
<dbReference type="EMBL" id="LNIX01000004">
    <property type="protein sequence ID" value="OXA56506.1"/>
    <property type="molecule type" value="Genomic_DNA"/>
</dbReference>
<accession>A0A226EIY7</accession>
<dbReference type="Gene3D" id="3.30.40.10">
    <property type="entry name" value="Zinc/RING finger domain, C3HC4 (zinc finger)"/>
    <property type="match status" value="2"/>
</dbReference>
<feature type="compositionally biased region" description="Acidic residues" evidence="5">
    <location>
        <begin position="702"/>
        <end position="714"/>
    </location>
</feature>
<dbReference type="CDD" id="cd19756">
    <property type="entry name" value="Bbox2"/>
    <property type="match status" value="1"/>
</dbReference>
<dbReference type="AlphaFoldDB" id="A0A226EIY7"/>
<dbReference type="CDD" id="cd15541">
    <property type="entry name" value="PHD_TIF1_like"/>
    <property type="match status" value="1"/>
</dbReference>
<name>A0A226EIY7_FOLCA</name>
<evidence type="ECO:0000256" key="2">
    <source>
        <dbReference type="ARBA" id="ARBA00022771"/>
    </source>
</evidence>
<dbReference type="Pfam" id="PF00628">
    <property type="entry name" value="PHD"/>
    <property type="match status" value="1"/>
</dbReference>
<sequence>MWPPWAKCLVCWEEEHENHVEYYGKRELIVLPCFHVVCSLDCFDSVFSENGETQSCPICSRVIPINKETKSILVKPIDFMVGEEVAPIRRPGVRICNLCIREGEAVASCPECDRLLCEDCFEHHPFSVQTSHHNAKEFPPGKNSPRRRTQTEHKCPLHPSNCYAAFCVTCDIPVCHECRGEHLSCHVCSLKDALAIMAKNVEGIGEEIDKELVNLQQRQSEAQTKITHLLKAERDHLTKEVQCMMTVILSKLFAREHQLRSDIRVITEESSRVLRLKEVECSRNSQSGFQYARLIRSLLERASEAEVDGSLGVDEGWLVAYRFAKKCHSDQLKVLSKFNRAYFEMENHLKVDKAAYITMENETKKLCKITYSHAPNVKRPGVPPYAHLLQKMGVSERKKIIQCMETQFEISPTPPAPLPPVPKIRRLAPGMARPAPPLRHQVPSTSVAAAAASYRPQQYRHTNGVISNQPPPPLLQASTGMKLKPKVRPQMATRFTSTRTPSPPTLRPQGIIRTYPARPGPPGLRLLVPRPPRPQLNHTPRFPSPPQPPQIQRILPLPQYPQKGVIPPLPHTPPKQRPVLPPPLKKEMVTPPRPVSTRKPRNCAVKRTGGGLCPKPNVEPLGAFEGSQLEIEQVIMDDEDDDDPLSVNDEMMQRSMEIEDNDEDGEETHDLVVDTIEGRRQLKELLDSANGRANHKVSEMGPFDEDEVEQDIEFDTGGGQDPLEGASSSVARSPTPQPPPRVAPLGRQGPIIPIPFPLKREFPSPPHIRQQQAAATTTLSPRSEASSPPPPPLPPTELEHTLGELAKEYQNEEGVDEEENGDEMEVDESELPWRSPPVPVNSTTTTPSPLKKAKQTRKEQLVVNEFLADDVISFENDLIQDKLASRAAQKKKRNRKTLPVTSPASSSDTTPRPPGKREIKRKTFDPNMFTTPEAVKRIRSKVSSGEEKKQQLKPRKKRERKKSPIKKPQKTSLDPLKTTEDSDHDDYCGICRDGGDNLLCCDLCPKIFHPICHIPSLSGIPDGDFHCNFCKGRVEACDPSKQPEKHIRNAEAGGIHADEKEFYKACKFLSDIFVWENVFDFRLIVDGVKAEPQDEQSPLFLVRKRLANNEPEKFETAEEMLKELERIFISYEDVLMARRSNSETFLRLRNFDGKFNELLAEYYPDFQRKSVPPPPPSIPQ</sequence>
<gene>
    <name evidence="8" type="ORF">Fcan01_09035</name>
</gene>
<proteinExistence type="predicted"/>
<dbReference type="OMA" id="PQDFQWP"/>
<evidence type="ECO:0000313" key="8">
    <source>
        <dbReference type="EMBL" id="OXA56506.1"/>
    </source>
</evidence>
<dbReference type="PROSITE" id="PS50089">
    <property type="entry name" value="ZF_RING_2"/>
    <property type="match status" value="1"/>
</dbReference>
<evidence type="ECO:0000313" key="9">
    <source>
        <dbReference type="Proteomes" id="UP000198287"/>
    </source>
</evidence>
<dbReference type="InterPro" id="IPR001965">
    <property type="entry name" value="Znf_PHD"/>
</dbReference>
<feature type="region of interest" description="Disordered" evidence="5">
    <location>
        <begin position="495"/>
        <end position="524"/>
    </location>
</feature>
<dbReference type="PANTHER" id="PTHR25462">
    <property type="entry name" value="BONUS, ISOFORM C-RELATED"/>
    <property type="match status" value="1"/>
</dbReference>
<evidence type="ECO:0000256" key="4">
    <source>
        <dbReference type="PROSITE-ProRule" id="PRU00175"/>
    </source>
</evidence>
<dbReference type="SUPFAM" id="SSF57850">
    <property type="entry name" value="RING/U-box"/>
    <property type="match status" value="1"/>
</dbReference>
<dbReference type="SUPFAM" id="SSF57845">
    <property type="entry name" value="B-box zinc-binding domain"/>
    <property type="match status" value="1"/>
</dbReference>
<evidence type="ECO:0000256" key="3">
    <source>
        <dbReference type="ARBA" id="ARBA00022833"/>
    </source>
</evidence>
<feature type="region of interest" description="Disordered" evidence="5">
    <location>
        <begin position="886"/>
        <end position="982"/>
    </location>
</feature>
<feature type="compositionally biased region" description="Pro residues" evidence="5">
    <location>
        <begin position="567"/>
        <end position="583"/>
    </location>
</feature>
<dbReference type="OrthoDB" id="1870062at2759"/>
<dbReference type="InterPro" id="IPR011011">
    <property type="entry name" value="Znf_FYVE_PHD"/>
</dbReference>
<dbReference type="Proteomes" id="UP000198287">
    <property type="component" value="Unassembled WGS sequence"/>
</dbReference>
<keyword evidence="3" id="KW-0862">Zinc</keyword>
<dbReference type="InterPro" id="IPR047153">
    <property type="entry name" value="TRIM45/56/19-like"/>
</dbReference>
<keyword evidence="9" id="KW-1185">Reference proteome</keyword>
<keyword evidence="1" id="KW-0479">Metal-binding</keyword>
<dbReference type="SUPFAM" id="SSF57903">
    <property type="entry name" value="FYVE/PHD zinc finger"/>
    <property type="match status" value="1"/>
</dbReference>
<organism evidence="8 9">
    <name type="scientific">Folsomia candida</name>
    <name type="common">Springtail</name>
    <dbReference type="NCBI Taxonomy" id="158441"/>
    <lineage>
        <taxon>Eukaryota</taxon>
        <taxon>Metazoa</taxon>
        <taxon>Ecdysozoa</taxon>
        <taxon>Arthropoda</taxon>
        <taxon>Hexapoda</taxon>
        <taxon>Collembola</taxon>
        <taxon>Entomobryomorpha</taxon>
        <taxon>Isotomoidea</taxon>
        <taxon>Isotomidae</taxon>
        <taxon>Proisotominae</taxon>
        <taxon>Folsomia</taxon>
    </lineage>
</organism>
<feature type="region of interest" description="Disordered" evidence="5">
    <location>
        <begin position="131"/>
        <end position="152"/>
    </location>
</feature>
<evidence type="ECO:0000259" key="6">
    <source>
        <dbReference type="PROSITE" id="PS50016"/>
    </source>
</evidence>
<dbReference type="InterPro" id="IPR001841">
    <property type="entry name" value="Znf_RING"/>
</dbReference>
<feature type="compositionally biased region" description="Basic and acidic residues" evidence="5">
    <location>
        <begin position="797"/>
        <end position="810"/>
    </location>
</feature>
<feature type="compositionally biased region" description="Basic residues" evidence="5">
    <location>
        <begin position="951"/>
        <end position="969"/>
    </location>
</feature>
<dbReference type="CDD" id="cd16449">
    <property type="entry name" value="RING-HC"/>
    <property type="match status" value="1"/>
</dbReference>
<feature type="domain" description="RING-type" evidence="7">
    <location>
        <begin position="8"/>
        <end position="60"/>
    </location>
</feature>
<dbReference type="InterPro" id="IPR019787">
    <property type="entry name" value="Znf_PHD-finger"/>
</dbReference>